<evidence type="ECO:0000256" key="5">
    <source>
        <dbReference type="ARBA" id="ARBA00022614"/>
    </source>
</evidence>
<dbReference type="FunFam" id="3.80.10.10:FF:000288">
    <property type="entry name" value="LRR receptor-like serine/threonine-protein kinase EFR"/>
    <property type="match status" value="1"/>
</dbReference>
<dbReference type="InterPro" id="IPR013210">
    <property type="entry name" value="LRR_N_plant-typ"/>
</dbReference>
<keyword evidence="10" id="KW-0547">Nucleotide-binding</keyword>
<keyword evidence="16" id="KW-0325">Glycoprotein</keyword>
<evidence type="ECO:0000256" key="16">
    <source>
        <dbReference type="ARBA" id="ARBA00023180"/>
    </source>
</evidence>
<dbReference type="SUPFAM" id="SSF56112">
    <property type="entry name" value="Protein kinase-like (PK-like)"/>
    <property type="match status" value="1"/>
</dbReference>
<evidence type="ECO:0000256" key="14">
    <source>
        <dbReference type="ARBA" id="ARBA00023136"/>
    </source>
</evidence>
<evidence type="ECO:0000256" key="6">
    <source>
        <dbReference type="ARBA" id="ARBA00022679"/>
    </source>
</evidence>
<keyword evidence="7" id="KW-0812">Transmembrane</keyword>
<evidence type="ECO:0000259" key="18">
    <source>
        <dbReference type="Pfam" id="PF08263"/>
    </source>
</evidence>
<protein>
    <recommendedName>
        <fullName evidence="2">non-specific serine/threonine protein kinase</fullName>
        <ecNumber evidence="2">2.7.11.1</ecNumber>
    </recommendedName>
</protein>
<dbReference type="GO" id="GO:0004674">
    <property type="term" value="F:protein serine/threonine kinase activity"/>
    <property type="evidence" value="ECO:0007669"/>
    <property type="project" value="UniProtKB-KW"/>
</dbReference>
<evidence type="ECO:0000256" key="15">
    <source>
        <dbReference type="ARBA" id="ARBA00023170"/>
    </source>
</evidence>
<keyword evidence="3" id="KW-1003">Cell membrane</keyword>
<dbReference type="Pfam" id="PF00560">
    <property type="entry name" value="LRR_1"/>
    <property type="match status" value="7"/>
</dbReference>
<evidence type="ECO:0000256" key="7">
    <source>
        <dbReference type="ARBA" id="ARBA00022692"/>
    </source>
</evidence>
<evidence type="ECO:0000256" key="13">
    <source>
        <dbReference type="ARBA" id="ARBA00022989"/>
    </source>
</evidence>
<keyword evidence="15" id="KW-0675">Receptor</keyword>
<keyword evidence="6" id="KW-0808">Transferase</keyword>
<dbReference type="SUPFAM" id="SSF52047">
    <property type="entry name" value="RNI-like"/>
    <property type="match status" value="1"/>
</dbReference>
<accession>A0A3L6S1U8</accession>
<dbReference type="InterPro" id="IPR003591">
    <property type="entry name" value="Leu-rich_rpt_typical-subtyp"/>
</dbReference>
<dbReference type="Gene3D" id="1.10.510.10">
    <property type="entry name" value="Transferase(Phosphotransferase) domain 1"/>
    <property type="match status" value="1"/>
</dbReference>
<dbReference type="InterPro" id="IPR051716">
    <property type="entry name" value="Plant_RL_S/T_kinase"/>
</dbReference>
<evidence type="ECO:0000313" key="20">
    <source>
        <dbReference type="Proteomes" id="UP000275267"/>
    </source>
</evidence>
<evidence type="ECO:0000256" key="10">
    <source>
        <dbReference type="ARBA" id="ARBA00022741"/>
    </source>
</evidence>
<evidence type="ECO:0000256" key="17">
    <source>
        <dbReference type="SAM" id="SignalP"/>
    </source>
</evidence>
<evidence type="ECO:0000256" key="11">
    <source>
        <dbReference type="ARBA" id="ARBA00022777"/>
    </source>
</evidence>
<reference evidence="20" key="1">
    <citation type="journal article" date="2019" name="Nat. Commun.">
        <title>The genome of broomcorn millet.</title>
        <authorList>
            <person name="Zou C."/>
            <person name="Miki D."/>
            <person name="Li D."/>
            <person name="Tang Q."/>
            <person name="Xiao L."/>
            <person name="Rajput S."/>
            <person name="Deng P."/>
            <person name="Jia W."/>
            <person name="Huang R."/>
            <person name="Zhang M."/>
            <person name="Sun Y."/>
            <person name="Hu J."/>
            <person name="Fu X."/>
            <person name="Schnable P.S."/>
            <person name="Li F."/>
            <person name="Zhang H."/>
            <person name="Feng B."/>
            <person name="Zhu X."/>
            <person name="Liu R."/>
            <person name="Schnable J.C."/>
            <person name="Zhu J.-K."/>
            <person name="Zhang H."/>
        </authorList>
    </citation>
    <scope>NUCLEOTIDE SEQUENCE [LARGE SCALE GENOMIC DNA]</scope>
</reference>
<keyword evidence="9" id="KW-0677">Repeat</keyword>
<feature type="signal peptide" evidence="17">
    <location>
        <begin position="1"/>
        <end position="31"/>
    </location>
</feature>
<dbReference type="STRING" id="4540.A0A3L6S1U8"/>
<keyword evidence="13" id="KW-1133">Transmembrane helix</keyword>
<dbReference type="OrthoDB" id="693856at2759"/>
<dbReference type="FunFam" id="3.80.10.10:FF:000275">
    <property type="entry name" value="Leucine-rich repeat receptor-like protein kinase"/>
    <property type="match status" value="1"/>
</dbReference>
<sequence>MASVNAGTPGFPVLVAIVLACSSCFLSIASSSAPTAPLHHNTPDTDLHALLCLKLRLSGTTGAMASWRNDSAQYCSWPGVACSKRHTSRVVSLALDSASLHGQIPPCIGNLTFLRSIHLENNELNGQIPPELGNLNHLTYLNLSYNSLTGMIPNSLSSCSRLQIIDLANNFLDVYLCLDRNILEGTLPRSIGHLPRSLRVLLLTENKIYGTIPQEIENLQNLTLLYMEHNLLAENLPDSIGNLPNLFTLSLSQNKLSGQVPHSIGNLSQLSELNLQENNLSGSIPKALGYCKNLEALNLSHNSFSGSIPKELFTLSALAEGLDLSHNELSGEIPLEIGGLINLESLNISNNQLSGIIPSTLGDCMHLESLHMEGNLLHGTIPKSFINLRGVSEMDLSLNNLSGEIPEFFESFTSMKLLNLSFNNLEEPVPTAGIFQNTGEVFIQEYGFGSKLSTEGDVYSYGIIILEMLTGKCPTDEMFTNGLNLHTFVEKAFPQKIDEVLDPYITPSSEDGDLDNNSDHANNATDGVDSCIVQLAKLSVSCALWRHQKIDPQCRMFMLKSSQSKKHFQRYMVEHVLLKKRHNN</sequence>
<dbReference type="PRINTS" id="PR00019">
    <property type="entry name" value="LEURICHRPT"/>
</dbReference>
<dbReference type="InterPro" id="IPR011009">
    <property type="entry name" value="Kinase-like_dom_sf"/>
</dbReference>
<dbReference type="PANTHER" id="PTHR48053">
    <property type="entry name" value="LEUCINE RICH REPEAT FAMILY PROTEIN, EXPRESSED"/>
    <property type="match status" value="1"/>
</dbReference>
<evidence type="ECO:0000256" key="9">
    <source>
        <dbReference type="ARBA" id="ARBA00022737"/>
    </source>
</evidence>
<dbReference type="Proteomes" id="UP000275267">
    <property type="component" value="Unassembled WGS sequence"/>
</dbReference>
<gene>
    <name evidence="19" type="ORF">C2845_PM09G17050</name>
</gene>
<comment type="subcellular location">
    <subcellularLocation>
        <location evidence="1">Cell membrane</location>
        <topology evidence="1">Single-pass type I membrane protein</topology>
    </subcellularLocation>
</comment>
<evidence type="ECO:0000256" key="8">
    <source>
        <dbReference type="ARBA" id="ARBA00022729"/>
    </source>
</evidence>
<dbReference type="InterPro" id="IPR001611">
    <property type="entry name" value="Leu-rich_rpt"/>
</dbReference>
<dbReference type="Pfam" id="PF13855">
    <property type="entry name" value="LRR_8"/>
    <property type="match status" value="1"/>
</dbReference>
<dbReference type="Pfam" id="PF08263">
    <property type="entry name" value="LRRNT_2"/>
    <property type="match status" value="1"/>
</dbReference>
<feature type="domain" description="Leucine-rich repeat-containing N-terminal plant-type" evidence="18">
    <location>
        <begin position="44"/>
        <end position="83"/>
    </location>
</feature>
<evidence type="ECO:0000256" key="2">
    <source>
        <dbReference type="ARBA" id="ARBA00012513"/>
    </source>
</evidence>
<name>A0A3L6S1U8_PANMI</name>
<evidence type="ECO:0000256" key="4">
    <source>
        <dbReference type="ARBA" id="ARBA00022527"/>
    </source>
</evidence>
<organism evidence="19 20">
    <name type="scientific">Panicum miliaceum</name>
    <name type="common">Proso millet</name>
    <name type="synonym">Broomcorn millet</name>
    <dbReference type="NCBI Taxonomy" id="4540"/>
    <lineage>
        <taxon>Eukaryota</taxon>
        <taxon>Viridiplantae</taxon>
        <taxon>Streptophyta</taxon>
        <taxon>Embryophyta</taxon>
        <taxon>Tracheophyta</taxon>
        <taxon>Spermatophyta</taxon>
        <taxon>Magnoliopsida</taxon>
        <taxon>Liliopsida</taxon>
        <taxon>Poales</taxon>
        <taxon>Poaceae</taxon>
        <taxon>PACMAD clade</taxon>
        <taxon>Panicoideae</taxon>
        <taxon>Panicodae</taxon>
        <taxon>Paniceae</taxon>
        <taxon>Panicinae</taxon>
        <taxon>Panicum</taxon>
        <taxon>Panicum sect. Panicum</taxon>
    </lineage>
</organism>
<dbReference type="EC" id="2.7.11.1" evidence="2"/>
<evidence type="ECO:0000256" key="1">
    <source>
        <dbReference type="ARBA" id="ARBA00004251"/>
    </source>
</evidence>
<keyword evidence="4" id="KW-0723">Serine/threonine-protein kinase</keyword>
<evidence type="ECO:0000313" key="19">
    <source>
        <dbReference type="EMBL" id="RLN12930.1"/>
    </source>
</evidence>
<dbReference type="Gene3D" id="3.80.10.10">
    <property type="entry name" value="Ribonuclease Inhibitor"/>
    <property type="match status" value="2"/>
</dbReference>
<dbReference type="EMBL" id="PQIB02000006">
    <property type="protein sequence ID" value="RLN12930.1"/>
    <property type="molecule type" value="Genomic_DNA"/>
</dbReference>
<dbReference type="GO" id="GO:0005524">
    <property type="term" value="F:ATP binding"/>
    <property type="evidence" value="ECO:0007669"/>
    <property type="project" value="UniProtKB-KW"/>
</dbReference>
<dbReference type="SMART" id="SM00369">
    <property type="entry name" value="LRR_TYP"/>
    <property type="match status" value="7"/>
</dbReference>
<keyword evidence="8 17" id="KW-0732">Signal</keyword>
<keyword evidence="14" id="KW-0472">Membrane</keyword>
<dbReference type="GO" id="GO:0005886">
    <property type="term" value="C:plasma membrane"/>
    <property type="evidence" value="ECO:0007669"/>
    <property type="project" value="UniProtKB-SubCell"/>
</dbReference>
<dbReference type="AlphaFoldDB" id="A0A3L6S1U8"/>
<keyword evidence="11" id="KW-0418">Kinase</keyword>
<comment type="caution">
    <text evidence="19">The sequence shown here is derived from an EMBL/GenBank/DDBJ whole genome shotgun (WGS) entry which is preliminary data.</text>
</comment>
<proteinExistence type="predicted"/>
<feature type="chain" id="PRO_5018173122" description="non-specific serine/threonine protein kinase" evidence="17">
    <location>
        <begin position="32"/>
        <end position="584"/>
    </location>
</feature>
<dbReference type="PANTHER" id="PTHR48053:SF37">
    <property type="entry name" value="LEUCINE-RICH REPEAT PROTEIN KINASE FAMILY PROTEIN"/>
    <property type="match status" value="1"/>
</dbReference>
<evidence type="ECO:0000256" key="12">
    <source>
        <dbReference type="ARBA" id="ARBA00022840"/>
    </source>
</evidence>
<keyword evidence="12" id="KW-0067">ATP-binding</keyword>
<keyword evidence="5" id="KW-0433">Leucine-rich repeat</keyword>
<keyword evidence="20" id="KW-1185">Reference proteome</keyword>
<evidence type="ECO:0000256" key="3">
    <source>
        <dbReference type="ARBA" id="ARBA00022475"/>
    </source>
</evidence>
<dbReference type="InterPro" id="IPR032675">
    <property type="entry name" value="LRR_dom_sf"/>
</dbReference>